<gene>
    <name evidence="5" type="ORF">NW762_013207</name>
</gene>
<evidence type="ECO:0000256" key="1">
    <source>
        <dbReference type="ARBA" id="ARBA00006247"/>
    </source>
</evidence>
<dbReference type="Pfam" id="PF07687">
    <property type="entry name" value="M20_dimer"/>
    <property type="match status" value="1"/>
</dbReference>
<dbReference type="InterPro" id="IPR052030">
    <property type="entry name" value="Peptidase_M20/M20A_hydrolases"/>
</dbReference>
<dbReference type="Proteomes" id="UP001152049">
    <property type="component" value="Unassembled WGS sequence"/>
</dbReference>
<keyword evidence="6" id="KW-1185">Reference proteome</keyword>
<evidence type="ECO:0000256" key="3">
    <source>
        <dbReference type="SAM" id="MobiDB-lite"/>
    </source>
</evidence>
<dbReference type="InterPro" id="IPR017144">
    <property type="entry name" value="Xaa-Arg_dipeptidase"/>
</dbReference>
<dbReference type="PANTHER" id="PTHR30575">
    <property type="entry name" value="PEPTIDASE M20"/>
    <property type="match status" value="1"/>
</dbReference>
<feature type="compositionally biased region" description="Polar residues" evidence="3">
    <location>
        <begin position="1"/>
        <end position="16"/>
    </location>
</feature>
<organism evidence="5 6">
    <name type="scientific">Fusarium torreyae</name>
    <dbReference type="NCBI Taxonomy" id="1237075"/>
    <lineage>
        <taxon>Eukaryota</taxon>
        <taxon>Fungi</taxon>
        <taxon>Dikarya</taxon>
        <taxon>Ascomycota</taxon>
        <taxon>Pezizomycotina</taxon>
        <taxon>Sordariomycetes</taxon>
        <taxon>Hypocreomycetidae</taxon>
        <taxon>Hypocreales</taxon>
        <taxon>Nectriaceae</taxon>
        <taxon>Fusarium</taxon>
    </lineage>
</organism>
<dbReference type="FunFam" id="3.30.70.360:FF:000004">
    <property type="entry name" value="Peptidase M20 domain-containing protein 2"/>
    <property type="match status" value="1"/>
</dbReference>
<feature type="domain" description="Peptidase M20 dimerisation" evidence="4">
    <location>
        <begin position="207"/>
        <end position="297"/>
    </location>
</feature>
<comment type="caution">
    <text evidence="5">The sequence shown here is derived from an EMBL/GenBank/DDBJ whole genome shotgun (WGS) entry which is preliminary data.</text>
</comment>
<comment type="similarity">
    <text evidence="1 2">Belongs to the peptidase M20A family.</text>
</comment>
<name>A0A9W8V910_9HYPO</name>
<evidence type="ECO:0000259" key="4">
    <source>
        <dbReference type="Pfam" id="PF07687"/>
    </source>
</evidence>
<dbReference type="SUPFAM" id="SSF55031">
    <property type="entry name" value="Bacterial exopeptidase dimerisation domain"/>
    <property type="match status" value="1"/>
</dbReference>
<dbReference type="AlphaFoldDB" id="A0A9W8V910"/>
<reference evidence="5" key="1">
    <citation type="submission" date="2022-09" db="EMBL/GenBank/DDBJ databases">
        <title>Fusarium specimens isolated from Avocado Roots.</title>
        <authorList>
            <person name="Stajich J."/>
            <person name="Roper C."/>
            <person name="Heimlech-Rivalta G."/>
        </authorList>
    </citation>
    <scope>NUCLEOTIDE SEQUENCE</scope>
    <source>
        <strain evidence="5">CF00136</strain>
    </source>
</reference>
<dbReference type="InterPro" id="IPR002933">
    <property type="entry name" value="Peptidase_M20"/>
</dbReference>
<evidence type="ECO:0000313" key="5">
    <source>
        <dbReference type="EMBL" id="KAJ4247527.1"/>
    </source>
</evidence>
<dbReference type="Pfam" id="PF01546">
    <property type="entry name" value="Peptidase_M20"/>
    <property type="match status" value="1"/>
</dbReference>
<dbReference type="SUPFAM" id="SSF53187">
    <property type="entry name" value="Zn-dependent exopeptidases"/>
    <property type="match status" value="1"/>
</dbReference>
<evidence type="ECO:0000313" key="6">
    <source>
        <dbReference type="Proteomes" id="UP001152049"/>
    </source>
</evidence>
<sequence length="427" mass="46172">MTTMTMTQVKTGSHTPAKSRDQMIREARALINAQLDNSSSSLRTDVNKVLRDNPELCYQEHKAHDTMSSYLEQRGYNVTRKAYGIDTSFQAEYGTGGRLVVFCAEYDALPGIGHACGHNLVATSSMAAFLGASKALVDLKVAGRVRILGTPAEEGGAGKVRLIEAGAFSPQEDIAAAFMIHPMSKESLGLEGFSGLAGWRLIASQKLRVEFRGRPAHAAGDPWNGRNALDAAVAAYNNIAMLRQHIEPEERIHGVFEDGGSAPNVVPEYTRMHWAIRSPTVKQSDKLLERVKQCFEAGAMASGCSITYTPSPTYKDLRVNPTLSNTYVEEMAELGERFMPRETHPKAFGSTDMGNVSYEVPSFHGAFVVPTPSNVACHNPDFAAAAATDEAHAIAIKCAKGLAMLAFRVLVDDEVAMGAKADFDEGL</sequence>
<dbReference type="Gene3D" id="3.30.70.360">
    <property type="match status" value="1"/>
</dbReference>
<dbReference type="EMBL" id="JAOQAZ010000039">
    <property type="protein sequence ID" value="KAJ4247527.1"/>
    <property type="molecule type" value="Genomic_DNA"/>
</dbReference>
<protein>
    <recommendedName>
        <fullName evidence="2">Peptidase M20 domain-containing protein 2</fullName>
    </recommendedName>
</protein>
<dbReference type="InterPro" id="IPR011650">
    <property type="entry name" value="Peptidase_M20_dimer"/>
</dbReference>
<accession>A0A9W8V910</accession>
<dbReference type="PANTHER" id="PTHR30575:SF8">
    <property type="entry name" value="PEPTIDASE M20 DOMAIN-CONTAINING PROTEIN 2"/>
    <property type="match status" value="1"/>
</dbReference>
<dbReference type="InterPro" id="IPR036264">
    <property type="entry name" value="Bact_exopeptidase_dim_dom"/>
</dbReference>
<dbReference type="InterPro" id="IPR017439">
    <property type="entry name" value="Amidohydrolase"/>
</dbReference>
<dbReference type="Gene3D" id="3.40.630.10">
    <property type="entry name" value="Zn peptidases"/>
    <property type="match status" value="1"/>
</dbReference>
<dbReference type="CDD" id="cd05672">
    <property type="entry name" value="M20_ACY1L2-like"/>
    <property type="match status" value="1"/>
</dbReference>
<proteinExistence type="inferred from homology"/>
<dbReference type="NCBIfam" id="TIGR01891">
    <property type="entry name" value="amidohydrolases"/>
    <property type="match status" value="1"/>
</dbReference>
<dbReference type="PIRSF" id="PIRSF037226">
    <property type="entry name" value="Amidohydrolase_ACY1L2_prd"/>
    <property type="match status" value="1"/>
</dbReference>
<dbReference type="OrthoDB" id="6119954at2759"/>
<dbReference type="GO" id="GO:0016805">
    <property type="term" value="F:dipeptidase activity"/>
    <property type="evidence" value="ECO:0007669"/>
    <property type="project" value="InterPro"/>
</dbReference>
<feature type="region of interest" description="Disordered" evidence="3">
    <location>
        <begin position="1"/>
        <end position="20"/>
    </location>
</feature>
<evidence type="ECO:0000256" key="2">
    <source>
        <dbReference type="PIRNR" id="PIRNR037226"/>
    </source>
</evidence>